<dbReference type="PROSITE" id="PS50110">
    <property type="entry name" value="RESPONSE_REGULATORY"/>
    <property type="match status" value="1"/>
</dbReference>
<protein>
    <submittedName>
        <fullName evidence="4">Response regulator</fullName>
    </submittedName>
</protein>
<feature type="domain" description="Response regulatory" evidence="3">
    <location>
        <begin position="6"/>
        <end position="120"/>
    </location>
</feature>
<dbReference type="InterPro" id="IPR050595">
    <property type="entry name" value="Bact_response_regulator"/>
</dbReference>
<sequence>MFNTPIISVVDDDECILISLDSLLRSYGYTVKTYNSAYAFLQSSGPEQTDCLISDIQMPGMCGVKMYEALAARNIHIPTLFITGKSGMPPKFSDKVRQPEGYFAKPFNTNALLACIEAILKRRGQC</sequence>
<keyword evidence="5" id="KW-1185">Reference proteome</keyword>
<evidence type="ECO:0000259" key="3">
    <source>
        <dbReference type="PROSITE" id="PS50110"/>
    </source>
</evidence>
<dbReference type="InterPro" id="IPR001789">
    <property type="entry name" value="Sig_transdc_resp-reg_receiver"/>
</dbReference>
<accession>A0ABM7RTZ9</accession>
<evidence type="ECO:0000256" key="1">
    <source>
        <dbReference type="ARBA" id="ARBA00022553"/>
    </source>
</evidence>
<dbReference type="SMART" id="SM00448">
    <property type="entry name" value="REC"/>
    <property type="match status" value="1"/>
</dbReference>
<keyword evidence="1 2" id="KW-0597">Phosphoprotein</keyword>
<proteinExistence type="predicted"/>
<dbReference type="PANTHER" id="PTHR44591">
    <property type="entry name" value="STRESS RESPONSE REGULATOR PROTEIN 1"/>
    <property type="match status" value="1"/>
</dbReference>
<evidence type="ECO:0000313" key="4">
    <source>
        <dbReference type="EMBL" id="BCX69224.1"/>
    </source>
</evidence>
<dbReference type="Gene3D" id="3.40.50.2300">
    <property type="match status" value="1"/>
</dbReference>
<organism evidence="4 5">
    <name type="scientific">Pseudomonas izuensis</name>
    <dbReference type="NCBI Taxonomy" id="2684212"/>
    <lineage>
        <taxon>Bacteria</taxon>
        <taxon>Pseudomonadati</taxon>
        <taxon>Pseudomonadota</taxon>
        <taxon>Gammaproteobacteria</taxon>
        <taxon>Pseudomonadales</taxon>
        <taxon>Pseudomonadaceae</taxon>
        <taxon>Pseudomonas</taxon>
    </lineage>
</organism>
<reference evidence="4 5" key="1">
    <citation type="submission" date="2016-04" db="EMBL/GenBank/DDBJ databases">
        <title>Complete genome sequence of Pseudomonas sp. LAB-08 isolated from TCE contaminated aquifer soil.</title>
        <authorList>
            <person name="Dohra H."/>
            <person name="Suzuki K."/>
            <person name="Fatma A."/>
            <person name="Inuzuka Y."/>
            <person name="Honjo M."/>
            <person name="Tashiro Y."/>
            <person name="Futamata H."/>
        </authorList>
    </citation>
    <scope>NUCLEOTIDE SEQUENCE [LARGE SCALE GENOMIC DNA]</scope>
    <source>
        <strain evidence="4 5">LAB-08</strain>
    </source>
</reference>
<evidence type="ECO:0000256" key="2">
    <source>
        <dbReference type="PROSITE-ProRule" id="PRU00169"/>
    </source>
</evidence>
<dbReference type="Pfam" id="PF00072">
    <property type="entry name" value="Response_reg"/>
    <property type="match status" value="1"/>
</dbReference>
<dbReference type="PANTHER" id="PTHR44591:SF25">
    <property type="entry name" value="CHEMOTAXIS TWO-COMPONENT RESPONSE REGULATOR"/>
    <property type="match status" value="1"/>
</dbReference>
<name>A0ABM7RTZ9_9PSED</name>
<evidence type="ECO:0000313" key="5">
    <source>
        <dbReference type="Proteomes" id="UP000218595"/>
    </source>
</evidence>
<gene>
    <name evidence="4" type="ORF">LAB08_R38660</name>
</gene>
<dbReference type="Proteomes" id="UP000218595">
    <property type="component" value="Chromosome"/>
</dbReference>
<feature type="modified residue" description="4-aspartylphosphate" evidence="2">
    <location>
        <position position="55"/>
    </location>
</feature>
<dbReference type="InterPro" id="IPR011006">
    <property type="entry name" value="CheY-like_superfamily"/>
</dbReference>
<dbReference type="EMBL" id="AP017423">
    <property type="protein sequence ID" value="BCX69224.1"/>
    <property type="molecule type" value="Genomic_DNA"/>
</dbReference>
<dbReference type="RefSeq" id="WP_096510188.1">
    <property type="nucleotide sequence ID" value="NZ_AP017423.2"/>
</dbReference>
<dbReference type="SUPFAM" id="SSF52172">
    <property type="entry name" value="CheY-like"/>
    <property type="match status" value="1"/>
</dbReference>